<reference evidence="1 2" key="1">
    <citation type="submission" date="2018-02" db="EMBL/GenBank/DDBJ databases">
        <title>Draft genome sequence of Streptococcus oricebi CCUG 70868T type strain.</title>
        <authorList>
            <person name="Mendez V."/>
            <person name="Salva-Serra F."/>
            <person name="Jaen-Luchoro D."/>
            <person name="Gonzales-Siles L."/>
            <person name="Karlsson R."/>
            <person name="Engstrom-Jakobsson H."/>
            <person name="Busquets A."/>
            <person name="Gomila M."/>
            <person name="Pineiro-Iglesias B."/>
            <person name="Bennasar-Figueras A."/>
            <person name="Seeger M."/>
            <person name="Moore E."/>
        </authorList>
    </citation>
    <scope>NUCLEOTIDE SEQUENCE [LARGE SCALE GENOMIC DNA]</scope>
    <source>
        <strain evidence="1 2">CCUG 70868</strain>
    </source>
</reference>
<gene>
    <name evidence="1" type="ORF">C4K46_00080</name>
</gene>
<evidence type="ECO:0008006" key="3">
    <source>
        <dbReference type="Google" id="ProtNLM"/>
    </source>
</evidence>
<dbReference type="NCBIfam" id="TIGR04197">
    <property type="entry name" value="T7SS_SACOL2603"/>
    <property type="match status" value="1"/>
</dbReference>
<protein>
    <recommendedName>
        <fullName evidence="3">TIGR04197 family type VII secretion effector</fullName>
    </recommendedName>
</protein>
<dbReference type="EMBL" id="PRDG01000001">
    <property type="protein sequence ID" value="MBP2622336.1"/>
    <property type="molecule type" value="Genomic_DNA"/>
</dbReference>
<keyword evidence="2" id="KW-1185">Reference proteome</keyword>
<evidence type="ECO:0000313" key="1">
    <source>
        <dbReference type="EMBL" id="MBP2622336.1"/>
    </source>
</evidence>
<dbReference type="Proteomes" id="UP001519296">
    <property type="component" value="Unassembled WGS sequence"/>
</dbReference>
<organism evidence="1 2">
    <name type="scientific">Streptococcus oricebi</name>
    <dbReference type="NCBI Taxonomy" id="1547447"/>
    <lineage>
        <taxon>Bacteria</taxon>
        <taxon>Bacillati</taxon>
        <taxon>Bacillota</taxon>
        <taxon>Bacilli</taxon>
        <taxon>Lactobacillales</taxon>
        <taxon>Streptococcaceae</taxon>
        <taxon>Streptococcus</taxon>
    </lineage>
</organism>
<proteinExistence type="predicted"/>
<accession>A0ABS5B0I4</accession>
<name>A0ABS5B0I4_9STRE</name>
<dbReference type="InterPro" id="IPR021477">
    <property type="entry name" value="TVIIS_effector_SACOL2603_fam"/>
</dbReference>
<comment type="caution">
    <text evidence="1">The sequence shown here is derived from an EMBL/GenBank/DDBJ whole genome shotgun (WGS) entry which is preliminary data.</text>
</comment>
<sequence length="102" mass="10543">MIMVQIKSNSTQANSHASSIESAGVALGAIGQASLDGQSVLAGNSRLGQALSDNQAMIGELNNLITTATQQIKQAAQKFTAADRASAETFKNEESSWTSGKS</sequence>
<evidence type="ECO:0000313" key="2">
    <source>
        <dbReference type="Proteomes" id="UP001519296"/>
    </source>
</evidence>